<reference evidence="2" key="1">
    <citation type="journal article" date="2017" name="Appl. Environ. Microbiol.">
        <title>Molecular characterization of an Endozoicomonas-like organism causing infection in king scallop Pecten maximus L.</title>
        <authorList>
            <person name="Cano I."/>
            <person name="van Aerle R."/>
            <person name="Ross S."/>
            <person name="Verner-Jeffreys D.W."/>
            <person name="Paley R.K."/>
            <person name="Rimmer G."/>
            <person name="Ryder D."/>
            <person name="Hooper P."/>
            <person name="Stone D."/>
            <person name="Feist S.W."/>
        </authorList>
    </citation>
    <scope>NUCLEOTIDE SEQUENCE</scope>
</reference>
<dbReference type="AlphaFoldDB" id="A0A2H9TCA6"/>
<proteinExistence type="predicted"/>
<dbReference type="EMBL" id="NSIT01000006">
    <property type="protein sequence ID" value="PJE80748.1"/>
    <property type="molecule type" value="Genomic_DNA"/>
</dbReference>
<keyword evidence="1" id="KW-1133">Transmembrane helix</keyword>
<evidence type="ECO:0000256" key="1">
    <source>
        <dbReference type="SAM" id="Phobius"/>
    </source>
</evidence>
<sequence>METYSRRLYLMVGYIAGFVVCFILIPVHSSDLPVIRDRDYVGDLPLVRDRDAAGVIVIEPLPDKVTDSMLDPLVCHDFRAERENAMETNPALNEMTQADKTRYLQCFTYSENLQFAAYRVAESLLGDNAPWFQKVKKENRWRIEKACEGFSKNTPKPDRAFDLCFKDRFTEAMLSHEERFRAESAVYINKRKHMAASLMNRCDKAINAQFKKLPKGIRLPLGGYPEDLSALPVKLLENGWPDDRWLQKKGKLKASDLMRDVLGDDCPGDMVLWVVYESIRYQG</sequence>
<comment type="caution">
    <text evidence="2">The sequence shown here is derived from an EMBL/GenBank/DDBJ whole genome shotgun (WGS) entry which is preliminary data.</text>
</comment>
<name>A0A2H9TCA6_9ZZZZ</name>
<keyword evidence="1" id="KW-0472">Membrane</keyword>
<accession>A0A2H9TCA6</accession>
<protein>
    <submittedName>
        <fullName evidence="2">Uncharacterized protein</fullName>
    </submittedName>
</protein>
<gene>
    <name evidence="2" type="ORF">CI610_00236</name>
</gene>
<feature type="transmembrane region" description="Helical" evidence="1">
    <location>
        <begin position="7"/>
        <end position="27"/>
    </location>
</feature>
<evidence type="ECO:0000313" key="2">
    <source>
        <dbReference type="EMBL" id="PJE80748.1"/>
    </source>
</evidence>
<keyword evidence="1" id="KW-0812">Transmembrane</keyword>
<organism evidence="2">
    <name type="scientific">invertebrate metagenome</name>
    <dbReference type="NCBI Taxonomy" id="1711999"/>
    <lineage>
        <taxon>unclassified sequences</taxon>
        <taxon>metagenomes</taxon>
        <taxon>organismal metagenomes</taxon>
    </lineage>
</organism>